<dbReference type="EMBL" id="JACIDT010000011">
    <property type="protein sequence ID" value="MBB3927282.1"/>
    <property type="molecule type" value="Genomic_DNA"/>
</dbReference>
<dbReference type="SUPFAM" id="SSF55729">
    <property type="entry name" value="Acyl-CoA N-acyltransferases (Nat)"/>
    <property type="match status" value="1"/>
</dbReference>
<dbReference type="Proteomes" id="UP000571950">
    <property type="component" value="Unassembled WGS sequence"/>
</dbReference>
<dbReference type="InterPro" id="IPR016181">
    <property type="entry name" value="Acyl_CoA_acyltransferase"/>
</dbReference>
<accession>A0A7W6FR24</accession>
<organism evidence="1 2">
    <name type="scientific">Sphingobium jiangsuense</name>
    <dbReference type="NCBI Taxonomy" id="870476"/>
    <lineage>
        <taxon>Bacteria</taxon>
        <taxon>Pseudomonadati</taxon>
        <taxon>Pseudomonadota</taxon>
        <taxon>Alphaproteobacteria</taxon>
        <taxon>Sphingomonadales</taxon>
        <taxon>Sphingomonadaceae</taxon>
        <taxon>Sphingobium</taxon>
    </lineage>
</organism>
<evidence type="ECO:0000313" key="1">
    <source>
        <dbReference type="EMBL" id="MBB3927282.1"/>
    </source>
</evidence>
<dbReference type="Gene3D" id="3.40.630.30">
    <property type="match status" value="1"/>
</dbReference>
<evidence type="ECO:0000313" key="2">
    <source>
        <dbReference type="Proteomes" id="UP000571950"/>
    </source>
</evidence>
<proteinExistence type="predicted"/>
<reference evidence="1 2" key="1">
    <citation type="submission" date="2020-08" db="EMBL/GenBank/DDBJ databases">
        <title>Genomic Encyclopedia of Type Strains, Phase IV (KMG-IV): sequencing the most valuable type-strain genomes for metagenomic binning, comparative biology and taxonomic classification.</title>
        <authorList>
            <person name="Goeker M."/>
        </authorList>
    </citation>
    <scope>NUCLEOTIDE SEQUENCE [LARGE SCALE GENOMIC DNA]</scope>
    <source>
        <strain evidence="1 2">DSM 26189</strain>
    </source>
</reference>
<dbReference type="InterPro" id="IPR007434">
    <property type="entry name" value="FemAB-like"/>
</dbReference>
<gene>
    <name evidence="1" type="ORF">GGR43_003011</name>
</gene>
<dbReference type="PANTHER" id="PTHR47017">
    <property type="entry name" value="ACYL-COA"/>
    <property type="match status" value="1"/>
</dbReference>
<name>A0A7W6FR24_9SPHN</name>
<evidence type="ECO:0008006" key="3">
    <source>
        <dbReference type="Google" id="ProtNLM"/>
    </source>
</evidence>
<dbReference type="Pfam" id="PF04339">
    <property type="entry name" value="FemAB_like"/>
    <property type="match status" value="1"/>
</dbReference>
<comment type="caution">
    <text evidence="1">The sequence shown here is derived from an EMBL/GenBank/DDBJ whole genome shotgun (WGS) entry which is preliminary data.</text>
</comment>
<dbReference type="PANTHER" id="PTHR47017:SF1">
    <property type="entry name" value="ACYL-COA"/>
    <property type="match status" value="1"/>
</dbReference>
<keyword evidence="2" id="KW-1185">Reference proteome</keyword>
<protein>
    <recommendedName>
        <fullName evidence="3">N-acetyltransferase</fullName>
    </recommendedName>
</protein>
<dbReference type="AlphaFoldDB" id="A0A7W6FR24"/>
<sequence length="384" mass="42712">MSGPPVMRLGEGIGSVNAAAWDRCAGDGDPFLTHDFLAALEESGSVGPGTGWQAAPLLIEAGEQDDQLLACAPAYFKSHSQGEYVFDHSWADAWTRAGKRYYPKLQIAVPFSPVTGNRLLLADGAAAELATVLIRGAEAVVEQNGLSSAHATFIAPEQVPLFEQAGWLIREDSQFHWENDGYADFDDFLSALSSAKRKTLRKERQRARKGLEIVHLTGDAIGPEHWDAFWTFYQDTGARKWGRPYLTRAFFDLIGQRMAERVLLVFALRDGRPIAGALNLIGADTLYGRYWGCVEDVPFLHFELCYYQAIDFAIAHGLRRVEAGAQGGHKLVRGYRPVATWSAHYIANPDFRSAVAHFLDQERRAVAQDRAWLDERTPFRKPDS</sequence>